<dbReference type="InterPro" id="IPR003838">
    <property type="entry name" value="ABC3_permease_C"/>
</dbReference>
<feature type="domain" description="ABC3 transporter permease C-terminal" evidence="7">
    <location>
        <begin position="285"/>
        <end position="400"/>
    </location>
</feature>
<evidence type="ECO:0000256" key="5">
    <source>
        <dbReference type="ARBA" id="ARBA00023136"/>
    </source>
</evidence>
<feature type="transmembrane region" description="Helical" evidence="6">
    <location>
        <begin position="662"/>
        <end position="686"/>
    </location>
</feature>
<feature type="transmembrane region" description="Helical" evidence="6">
    <location>
        <begin position="753"/>
        <end position="775"/>
    </location>
</feature>
<accession>A0AAP2GT11</accession>
<reference evidence="9 10" key="1">
    <citation type="submission" date="2021-05" db="EMBL/GenBank/DDBJ databases">
        <title>A Polyphasic approach of four new species of the genus Ohtaekwangia: Ohtaekwangia histidinii sp. nov., Ohtaekwangia cretensis sp. nov., Ohtaekwangia indiensis sp. nov., Ohtaekwangia reichenbachii sp. nov. from diverse environment.</title>
        <authorList>
            <person name="Octaviana S."/>
        </authorList>
    </citation>
    <scope>NUCLEOTIDE SEQUENCE [LARGE SCALE GENOMIC DNA]</scope>
    <source>
        <strain evidence="9 10">PWU4</strain>
    </source>
</reference>
<keyword evidence="10" id="KW-1185">Reference proteome</keyword>
<keyword evidence="3 6" id="KW-0812">Transmembrane</keyword>
<feature type="domain" description="MacB-like periplasmic core" evidence="8">
    <location>
        <begin position="20"/>
        <end position="238"/>
    </location>
</feature>
<dbReference type="PROSITE" id="PS51257">
    <property type="entry name" value="PROKAR_LIPOPROTEIN"/>
    <property type="match status" value="1"/>
</dbReference>
<evidence type="ECO:0000313" key="10">
    <source>
        <dbReference type="Proteomes" id="UP001319200"/>
    </source>
</evidence>
<feature type="transmembrane region" description="Helical" evidence="6">
    <location>
        <begin position="279"/>
        <end position="299"/>
    </location>
</feature>
<feature type="transmembrane region" description="Helical" evidence="6">
    <location>
        <begin position="326"/>
        <end position="353"/>
    </location>
</feature>
<name>A0AAP2GT11_9BACT</name>
<keyword evidence="2" id="KW-1003">Cell membrane</keyword>
<evidence type="ECO:0000256" key="4">
    <source>
        <dbReference type="ARBA" id="ARBA00022989"/>
    </source>
</evidence>
<dbReference type="InterPro" id="IPR050250">
    <property type="entry name" value="Macrolide_Exporter_MacB"/>
</dbReference>
<feature type="transmembrane region" description="Helical" evidence="6">
    <location>
        <begin position="714"/>
        <end position="733"/>
    </location>
</feature>
<dbReference type="PANTHER" id="PTHR30572">
    <property type="entry name" value="MEMBRANE COMPONENT OF TRANSPORTER-RELATED"/>
    <property type="match status" value="1"/>
</dbReference>
<proteinExistence type="predicted"/>
<dbReference type="AlphaFoldDB" id="A0AAP2GT11"/>
<feature type="transmembrane region" description="Helical" evidence="6">
    <location>
        <begin position="21"/>
        <end position="41"/>
    </location>
</feature>
<keyword evidence="4 6" id="KW-1133">Transmembrane helix</keyword>
<protein>
    <submittedName>
        <fullName evidence="9">ABC transporter permease</fullName>
    </submittedName>
</protein>
<gene>
    <name evidence="9" type="ORF">KK083_30250</name>
</gene>
<dbReference type="EMBL" id="JAHESF010000060">
    <property type="protein sequence ID" value="MBT1701212.1"/>
    <property type="molecule type" value="Genomic_DNA"/>
</dbReference>
<organism evidence="9 10">
    <name type="scientific">Chryseosolibacter histidini</name>
    <dbReference type="NCBI Taxonomy" id="2782349"/>
    <lineage>
        <taxon>Bacteria</taxon>
        <taxon>Pseudomonadati</taxon>
        <taxon>Bacteroidota</taxon>
        <taxon>Cytophagia</taxon>
        <taxon>Cytophagales</taxon>
        <taxon>Chryseotaleaceae</taxon>
        <taxon>Chryseosolibacter</taxon>
    </lineage>
</organism>
<evidence type="ECO:0000259" key="8">
    <source>
        <dbReference type="Pfam" id="PF12704"/>
    </source>
</evidence>
<feature type="transmembrane region" description="Helical" evidence="6">
    <location>
        <begin position="373"/>
        <end position="396"/>
    </location>
</feature>
<dbReference type="Proteomes" id="UP001319200">
    <property type="component" value="Unassembled WGS sequence"/>
</dbReference>
<dbReference type="InterPro" id="IPR025857">
    <property type="entry name" value="MacB_PCD"/>
</dbReference>
<feature type="domain" description="MacB-like periplasmic core" evidence="8">
    <location>
        <begin position="476"/>
        <end position="609"/>
    </location>
</feature>
<feature type="domain" description="ABC3 transporter permease C-terminal" evidence="7">
    <location>
        <begin position="666"/>
        <end position="778"/>
    </location>
</feature>
<evidence type="ECO:0000256" key="3">
    <source>
        <dbReference type="ARBA" id="ARBA00022692"/>
    </source>
</evidence>
<evidence type="ECO:0000259" key="7">
    <source>
        <dbReference type="Pfam" id="PF02687"/>
    </source>
</evidence>
<dbReference type="PANTHER" id="PTHR30572:SF18">
    <property type="entry name" value="ABC-TYPE MACROLIDE FAMILY EXPORT SYSTEM PERMEASE COMPONENT 2"/>
    <property type="match status" value="1"/>
</dbReference>
<dbReference type="RefSeq" id="WP_254169898.1">
    <property type="nucleotide sequence ID" value="NZ_JAHESF010000060.1"/>
</dbReference>
<feature type="transmembrane region" description="Helical" evidence="6">
    <location>
        <begin position="421"/>
        <end position="441"/>
    </location>
</feature>
<comment type="caution">
    <text evidence="9">The sequence shown here is derived from an EMBL/GenBank/DDBJ whole genome shotgun (WGS) entry which is preliminary data.</text>
</comment>
<dbReference type="Pfam" id="PF02687">
    <property type="entry name" value="FtsX"/>
    <property type="match status" value="2"/>
</dbReference>
<dbReference type="GO" id="GO:0005886">
    <property type="term" value="C:plasma membrane"/>
    <property type="evidence" value="ECO:0007669"/>
    <property type="project" value="UniProtKB-SubCell"/>
</dbReference>
<keyword evidence="5 6" id="KW-0472">Membrane</keyword>
<evidence type="ECO:0000256" key="2">
    <source>
        <dbReference type="ARBA" id="ARBA00022475"/>
    </source>
</evidence>
<dbReference type="GO" id="GO:0022857">
    <property type="term" value="F:transmembrane transporter activity"/>
    <property type="evidence" value="ECO:0007669"/>
    <property type="project" value="TreeGrafter"/>
</dbReference>
<dbReference type="Pfam" id="PF12704">
    <property type="entry name" value="MacB_PCD"/>
    <property type="match status" value="2"/>
</dbReference>
<comment type="subcellular location">
    <subcellularLocation>
        <location evidence="1">Cell membrane</location>
        <topology evidence="1">Multi-pass membrane protein</topology>
    </subcellularLocation>
</comment>
<evidence type="ECO:0000313" key="9">
    <source>
        <dbReference type="EMBL" id="MBT1701212.1"/>
    </source>
</evidence>
<sequence length="785" mass="87762">MIRNFFTVAIRNFLRQKLYSFINVFGLASGLSCALFIYLWVHDETSKDTFHADSEKIFSVIANLEFNKGEILTWPITPGPLAEDIRDNIPGVEMAVRTMTTGNQLFQYEDEGFMENGYYADPDFFKLFSFRILKGKPNTDSTDITSISVSNTLAKKLFGDEDPIGKVVKVNNRTDYTVTAVFADVKGESSLQFSYVLPFEVYKKSRGDGFNWGNYDHPLYLKLSDASQVEAINARINDRVINISDKDRDNVRFYMQPFTETYLYSQFENGKPVGGRIKYVRIFSIVAVFILVIACINFMNMATAKAANRAKEVGVRKVVGAQRKSLIFQFIAESTMISLLSMILALAVVYLLLPMFNTLVSKQITVSIADAAFLSMVLLIIVVTGFLAGSYPAFYLSSYQPVQVLKGGASQNVGGASLRKALVVFQFALTVILIASSLVVYNQIEFIRNKNVGYDRQSVLSFSARGNLGKDFETFKNEALMLPGIVKVSKANNSLVQVENQNGSVGWPGKPDNSQIFFRTVVVDYDFLETMGLELQEGRFFKKEFNDTSTFILTQRAVEVMGLQEPVGTQITQWGNPGKVIGVVSDFHSRSMHEAVDPIVFMLKPEWTGMAFVRFEGTKTKEAVEGLEKLYKKFNPQYPFTYSFVEDDFEKLYSNEKITGSLALGFTVMAIIISGLGLLGLAAYTAERRRKEISIRKTLGASVAGIVSMMSGDFMKLSIIAAVIGCPVAYYLMQKFLEGYAYHTDLRWELFAATALCVLIISLLTIMFQVIKAAIANPVDALRNE</sequence>
<evidence type="ECO:0000256" key="6">
    <source>
        <dbReference type="SAM" id="Phobius"/>
    </source>
</evidence>
<evidence type="ECO:0000256" key="1">
    <source>
        <dbReference type="ARBA" id="ARBA00004651"/>
    </source>
</evidence>